<proteinExistence type="predicted"/>
<dbReference type="Pfam" id="PF00455">
    <property type="entry name" value="DeoRC"/>
    <property type="match status" value="1"/>
</dbReference>
<name>A0ABQ5JHX3_9LACO</name>
<gene>
    <name evidence="4" type="ORF">LPAF129_11370</name>
</gene>
<dbReference type="SMART" id="SM00420">
    <property type="entry name" value="HTH_DEOR"/>
    <property type="match status" value="1"/>
</dbReference>
<organism evidence="4 5">
    <name type="scientific">Ligilactobacillus pabuli</name>
    <dbReference type="NCBI Taxonomy" id="2886039"/>
    <lineage>
        <taxon>Bacteria</taxon>
        <taxon>Bacillati</taxon>
        <taxon>Bacillota</taxon>
        <taxon>Bacilli</taxon>
        <taxon>Lactobacillales</taxon>
        <taxon>Lactobacillaceae</taxon>
        <taxon>Ligilactobacillus</taxon>
    </lineage>
</organism>
<dbReference type="PROSITE" id="PS51000">
    <property type="entry name" value="HTH_DEOR_2"/>
    <property type="match status" value="1"/>
</dbReference>
<dbReference type="EMBL" id="BQXH01000009">
    <property type="protein sequence ID" value="GKS81451.1"/>
    <property type="molecule type" value="Genomic_DNA"/>
</dbReference>
<evidence type="ECO:0000256" key="2">
    <source>
        <dbReference type="ARBA" id="ARBA00023163"/>
    </source>
</evidence>
<dbReference type="InterPro" id="IPR036390">
    <property type="entry name" value="WH_DNA-bd_sf"/>
</dbReference>
<dbReference type="PANTHER" id="PTHR30363:SF44">
    <property type="entry name" value="AGA OPERON TRANSCRIPTIONAL REPRESSOR-RELATED"/>
    <property type="match status" value="1"/>
</dbReference>
<sequence length="228" mass="25255">MHSTESSIILRQQQELEYLRLHRQTTISQLAQVFAVSQMTITRDLQMFIKKGMVVHDYGQVVWLGDLSSAAQISAANRDQIIGSLSPYLHEAHHVVLNYSPITETLLADLLAKNISVLTTELITDPTLLANPRLQMTGGSLQPTPTGYFFTGEIAINTIRRTPADLALIFATGSNQRLLTTTTLAQSMIDRTMLESATRSAVFLADHAHQHESNFMITKTSSAFSIIN</sequence>
<dbReference type="SMART" id="SM01134">
    <property type="entry name" value="DeoRC"/>
    <property type="match status" value="1"/>
</dbReference>
<reference evidence="4" key="1">
    <citation type="journal article" date="2022" name="Int. J. Syst. Evol. Microbiol.">
        <title>A novel species of lactic acid bacteria, Ligilactobacillus pabuli sp. nov., isolated from alfalfa silage.</title>
        <authorList>
            <person name="Tohno M."/>
            <person name="Tanizawa Y."/>
            <person name="Sawada H."/>
            <person name="Sakamoto M."/>
            <person name="Ohkuma M."/>
            <person name="Kobayashi H."/>
        </authorList>
    </citation>
    <scope>NUCLEOTIDE SEQUENCE</scope>
    <source>
        <strain evidence="4">AF129</strain>
    </source>
</reference>
<evidence type="ECO:0000259" key="3">
    <source>
        <dbReference type="PROSITE" id="PS51000"/>
    </source>
</evidence>
<feature type="domain" description="HTH deoR-type" evidence="3">
    <location>
        <begin position="8"/>
        <end position="63"/>
    </location>
</feature>
<dbReference type="Pfam" id="PF08220">
    <property type="entry name" value="HTH_DeoR"/>
    <property type="match status" value="1"/>
</dbReference>
<protein>
    <submittedName>
        <fullName evidence="4">DeoR family transcriptional regulator</fullName>
    </submittedName>
</protein>
<accession>A0ABQ5JHX3</accession>
<dbReference type="Proteomes" id="UP001055149">
    <property type="component" value="Unassembled WGS sequence"/>
</dbReference>
<dbReference type="SUPFAM" id="SSF46785">
    <property type="entry name" value="Winged helix' DNA-binding domain"/>
    <property type="match status" value="1"/>
</dbReference>
<keyword evidence="5" id="KW-1185">Reference proteome</keyword>
<comment type="caution">
    <text evidence="4">The sequence shown here is derived from an EMBL/GenBank/DDBJ whole genome shotgun (WGS) entry which is preliminary data.</text>
</comment>
<dbReference type="InterPro" id="IPR001034">
    <property type="entry name" value="DeoR_HTH"/>
</dbReference>
<evidence type="ECO:0000256" key="1">
    <source>
        <dbReference type="ARBA" id="ARBA00023015"/>
    </source>
</evidence>
<evidence type="ECO:0000313" key="4">
    <source>
        <dbReference type="EMBL" id="GKS81451.1"/>
    </source>
</evidence>
<keyword evidence="2" id="KW-0804">Transcription</keyword>
<evidence type="ECO:0000313" key="5">
    <source>
        <dbReference type="Proteomes" id="UP001055149"/>
    </source>
</evidence>
<keyword evidence="1" id="KW-0805">Transcription regulation</keyword>
<dbReference type="InterPro" id="IPR050313">
    <property type="entry name" value="Carb_Metab_HTH_regulators"/>
</dbReference>
<dbReference type="RefSeq" id="WP_244055196.1">
    <property type="nucleotide sequence ID" value="NZ_BQXH01000009.1"/>
</dbReference>
<dbReference type="PANTHER" id="PTHR30363">
    <property type="entry name" value="HTH-TYPE TRANSCRIPTIONAL REGULATOR SRLR-RELATED"/>
    <property type="match status" value="1"/>
</dbReference>
<dbReference type="InterPro" id="IPR014036">
    <property type="entry name" value="DeoR-like_C"/>
</dbReference>